<dbReference type="SMART" id="SM00450">
    <property type="entry name" value="RHOD"/>
    <property type="match status" value="1"/>
</dbReference>
<organism evidence="2 3">
    <name type="scientific">Exiguobacterium aurantiacum</name>
    <dbReference type="NCBI Taxonomy" id="33987"/>
    <lineage>
        <taxon>Bacteria</taxon>
        <taxon>Bacillati</taxon>
        <taxon>Bacillota</taxon>
        <taxon>Bacilli</taxon>
        <taxon>Bacillales</taxon>
        <taxon>Bacillales Family XII. Incertae Sedis</taxon>
        <taxon>Exiguobacterium</taxon>
    </lineage>
</organism>
<dbReference type="GO" id="GO:0004792">
    <property type="term" value="F:thiosulfate-cyanide sulfurtransferase activity"/>
    <property type="evidence" value="ECO:0007669"/>
    <property type="project" value="UniProtKB-EC"/>
</dbReference>
<dbReference type="PANTHER" id="PTHR43031:SF1">
    <property type="entry name" value="PYRIDINE NUCLEOTIDE-DISULPHIDE OXIDOREDUCTASE"/>
    <property type="match status" value="1"/>
</dbReference>
<dbReference type="RefSeq" id="WP_029335744.1">
    <property type="nucleotide sequence ID" value="NZ_UGGP01000001.1"/>
</dbReference>
<protein>
    <submittedName>
        <fullName evidence="2">Thiosulfate sulfurtransferase PspE</fullName>
        <ecNumber evidence="2">2.8.1.1</ecNumber>
    </submittedName>
</protein>
<evidence type="ECO:0000313" key="2">
    <source>
        <dbReference type="EMBL" id="STO08850.1"/>
    </source>
</evidence>
<dbReference type="EMBL" id="UGGP01000001">
    <property type="protein sequence ID" value="STO08850.1"/>
    <property type="molecule type" value="Genomic_DNA"/>
</dbReference>
<dbReference type="InterPro" id="IPR001763">
    <property type="entry name" value="Rhodanese-like_dom"/>
</dbReference>
<dbReference type="STRING" id="1397694.GCA_000702585_02716"/>
<dbReference type="Gene3D" id="3.40.250.10">
    <property type="entry name" value="Rhodanese-like domain"/>
    <property type="match status" value="1"/>
</dbReference>
<dbReference type="PANTHER" id="PTHR43031">
    <property type="entry name" value="FAD-DEPENDENT OXIDOREDUCTASE"/>
    <property type="match status" value="1"/>
</dbReference>
<dbReference type="InterPro" id="IPR050229">
    <property type="entry name" value="GlpE_sulfurtransferase"/>
</dbReference>
<dbReference type="CDD" id="cd00158">
    <property type="entry name" value="RHOD"/>
    <property type="match status" value="1"/>
</dbReference>
<name>A0A377FVJ7_9BACL</name>
<dbReference type="AlphaFoldDB" id="A0A377FVJ7"/>
<dbReference type="Pfam" id="PF00581">
    <property type="entry name" value="Rhodanese"/>
    <property type="match status" value="1"/>
</dbReference>
<sequence>MRKIVMVLSVLVVGTLLIVLFTSNKGEITKIDVETLQNRLENDDITLIDVREVEEYEGGHIEGAVNAPLSTLNETELPYAKDDPIYIICRSGNRSAQAARLLNDRGYTEIYDVTGGMIAWEQK</sequence>
<evidence type="ECO:0000259" key="1">
    <source>
        <dbReference type="PROSITE" id="PS50206"/>
    </source>
</evidence>
<evidence type="ECO:0000313" key="3">
    <source>
        <dbReference type="Proteomes" id="UP000254060"/>
    </source>
</evidence>
<accession>A0A377FVJ7</accession>
<dbReference type="EC" id="2.8.1.1" evidence="2"/>
<feature type="domain" description="Rhodanese" evidence="1">
    <location>
        <begin position="41"/>
        <end position="122"/>
    </location>
</feature>
<dbReference type="InterPro" id="IPR036873">
    <property type="entry name" value="Rhodanese-like_dom_sf"/>
</dbReference>
<reference evidence="2 3" key="1">
    <citation type="submission" date="2018-06" db="EMBL/GenBank/DDBJ databases">
        <authorList>
            <consortium name="Pathogen Informatics"/>
            <person name="Doyle S."/>
        </authorList>
    </citation>
    <scope>NUCLEOTIDE SEQUENCE [LARGE SCALE GENOMIC DNA]</scope>
    <source>
        <strain evidence="2 3">NCTC13163</strain>
    </source>
</reference>
<proteinExistence type="predicted"/>
<dbReference type="PROSITE" id="PS50206">
    <property type="entry name" value="RHODANESE_3"/>
    <property type="match status" value="1"/>
</dbReference>
<dbReference type="Proteomes" id="UP000254060">
    <property type="component" value="Unassembled WGS sequence"/>
</dbReference>
<dbReference type="SUPFAM" id="SSF52821">
    <property type="entry name" value="Rhodanese/Cell cycle control phosphatase"/>
    <property type="match status" value="1"/>
</dbReference>
<keyword evidence="2" id="KW-0808">Transferase</keyword>
<gene>
    <name evidence="2" type="primary">pspE_1</name>
    <name evidence="2" type="ORF">NCTC13163_02228</name>
</gene>